<protein>
    <submittedName>
        <fullName evidence="1">Uncharacterized protein</fullName>
    </submittedName>
</protein>
<proteinExistence type="predicted"/>
<evidence type="ECO:0000313" key="2">
    <source>
        <dbReference type="Proteomes" id="UP000235145"/>
    </source>
</evidence>
<dbReference type="AlphaFoldDB" id="A0A9R1XAQ0"/>
<gene>
    <name evidence="1" type="ORF">LSAT_V11C500248570</name>
</gene>
<name>A0A9R1XAQ0_LACSA</name>
<sequence>MHIDLKISKDPPYILWCFEDYDVRLSLTLYFDVYSVVSLVESDYYELGVHNISRVGFVGLSEAPSLKRMKWLAETNPGKMRQKTKGRLPYKLSNLQLI</sequence>
<dbReference type="Proteomes" id="UP000235145">
    <property type="component" value="Unassembled WGS sequence"/>
</dbReference>
<organism evidence="1 2">
    <name type="scientific">Lactuca sativa</name>
    <name type="common">Garden lettuce</name>
    <dbReference type="NCBI Taxonomy" id="4236"/>
    <lineage>
        <taxon>Eukaryota</taxon>
        <taxon>Viridiplantae</taxon>
        <taxon>Streptophyta</taxon>
        <taxon>Embryophyta</taxon>
        <taxon>Tracheophyta</taxon>
        <taxon>Spermatophyta</taxon>
        <taxon>Magnoliopsida</taxon>
        <taxon>eudicotyledons</taxon>
        <taxon>Gunneridae</taxon>
        <taxon>Pentapetalae</taxon>
        <taxon>asterids</taxon>
        <taxon>campanulids</taxon>
        <taxon>Asterales</taxon>
        <taxon>Asteraceae</taxon>
        <taxon>Cichorioideae</taxon>
        <taxon>Cichorieae</taxon>
        <taxon>Lactucinae</taxon>
        <taxon>Lactuca</taxon>
    </lineage>
</organism>
<evidence type="ECO:0000313" key="1">
    <source>
        <dbReference type="EMBL" id="KAJ0207235.1"/>
    </source>
</evidence>
<reference evidence="1 2" key="1">
    <citation type="journal article" date="2017" name="Nat. Commun.">
        <title>Genome assembly with in vitro proximity ligation data and whole-genome triplication in lettuce.</title>
        <authorList>
            <person name="Reyes-Chin-Wo S."/>
            <person name="Wang Z."/>
            <person name="Yang X."/>
            <person name="Kozik A."/>
            <person name="Arikit S."/>
            <person name="Song C."/>
            <person name="Xia L."/>
            <person name="Froenicke L."/>
            <person name="Lavelle D.O."/>
            <person name="Truco M.J."/>
            <person name="Xia R."/>
            <person name="Zhu S."/>
            <person name="Xu C."/>
            <person name="Xu H."/>
            <person name="Xu X."/>
            <person name="Cox K."/>
            <person name="Korf I."/>
            <person name="Meyers B.C."/>
            <person name="Michelmore R.W."/>
        </authorList>
    </citation>
    <scope>NUCLEOTIDE SEQUENCE [LARGE SCALE GENOMIC DNA]</scope>
    <source>
        <strain evidence="2">cv. Salinas</strain>
        <tissue evidence="1">Seedlings</tissue>
    </source>
</reference>
<keyword evidence="2" id="KW-1185">Reference proteome</keyword>
<accession>A0A9R1XAQ0</accession>
<comment type="caution">
    <text evidence="1">The sequence shown here is derived from an EMBL/GenBank/DDBJ whole genome shotgun (WGS) entry which is preliminary data.</text>
</comment>
<dbReference type="EMBL" id="NBSK02000005">
    <property type="protein sequence ID" value="KAJ0207235.1"/>
    <property type="molecule type" value="Genomic_DNA"/>
</dbReference>